<name>A0A556QNE2_9BACT</name>
<proteinExistence type="predicted"/>
<dbReference type="InterPro" id="IPR052340">
    <property type="entry name" value="RNase_Y/CdgJ"/>
</dbReference>
<evidence type="ECO:0000259" key="1">
    <source>
        <dbReference type="PROSITE" id="PS51833"/>
    </source>
</evidence>
<keyword evidence="3" id="KW-1185">Reference proteome</keyword>
<reference evidence="2 3" key="1">
    <citation type="submission" date="2019-07" db="EMBL/GenBank/DDBJ databases">
        <title>Description of 53C-WASEF.</title>
        <authorList>
            <person name="Pitt A."/>
            <person name="Hahn M.W."/>
        </authorList>
    </citation>
    <scope>NUCLEOTIDE SEQUENCE [LARGE SCALE GENOMIC DNA]</scope>
    <source>
        <strain evidence="2 3">53C-WASEF</strain>
    </source>
</reference>
<gene>
    <name evidence="2" type="ORF">FPL22_02260</name>
</gene>
<evidence type="ECO:0000313" key="3">
    <source>
        <dbReference type="Proteomes" id="UP000315648"/>
    </source>
</evidence>
<comment type="caution">
    <text evidence="2">The sequence shown here is derived from an EMBL/GenBank/DDBJ whole genome shotgun (WGS) entry which is preliminary data.</text>
</comment>
<dbReference type="InterPro" id="IPR013976">
    <property type="entry name" value="HDOD"/>
</dbReference>
<dbReference type="SUPFAM" id="SSF109604">
    <property type="entry name" value="HD-domain/PDEase-like"/>
    <property type="match status" value="1"/>
</dbReference>
<dbReference type="EMBL" id="VMBG01000001">
    <property type="protein sequence ID" value="TSJ78153.1"/>
    <property type="molecule type" value="Genomic_DNA"/>
</dbReference>
<dbReference type="Gene3D" id="1.10.3210.10">
    <property type="entry name" value="Hypothetical protein af1432"/>
    <property type="match status" value="1"/>
</dbReference>
<dbReference type="Pfam" id="PF08668">
    <property type="entry name" value="HDOD"/>
    <property type="match status" value="1"/>
</dbReference>
<dbReference type="Proteomes" id="UP000315648">
    <property type="component" value="Unassembled WGS sequence"/>
</dbReference>
<dbReference type="OrthoDB" id="191596at2"/>
<protein>
    <submittedName>
        <fullName evidence="2">HDOD domain-containing protein</fullName>
    </submittedName>
</protein>
<dbReference type="PANTHER" id="PTHR33525:SF6">
    <property type="entry name" value="HDOD DOMAIN-CONTAINING PROTEIN"/>
    <property type="match status" value="1"/>
</dbReference>
<evidence type="ECO:0000313" key="2">
    <source>
        <dbReference type="EMBL" id="TSJ78153.1"/>
    </source>
</evidence>
<dbReference type="PANTHER" id="PTHR33525">
    <property type="match status" value="1"/>
</dbReference>
<feature type="domain" description="HDOD" evidence="1">
    <location>
        <begin position="24"/>
        <end position="219"/>
    </location>
</feature>
<organism evidence="2 3">
    <name type="scientific">Rariglobus hedericola</name>
    <dbReference type="NCBI Taxonomy" id="2597822"/>
    <lineage>
        <taxon>Bacteria</taxon>
        <taxon>Pseudomonadati</taxon>
        <taxon>Verrucomicrobiota</taxon>
        <taxon>Opitutia</taxon>
        <taxon>Opitutales</taxon>
        <taxon>Opitutaceae</taxon>
        <taxon>Rariglobus</taxon>
    </lineage>
</organism>
<dbReference type="AlphaFoldDB" id="A0A556QNE2"/>
<dbReference type="RefSeq" id="WP_144228494.1">
    <property type="nucleotide sequence ID" value="NZ_CBCRVV010000025.1"/>
</dbReference>
<dbReference type="PROSITE" id="PS51833">
    <property type="entry name" value="HDOD"/>
    <property type="match status" value="1"/>
</dbReference>
<accession>A0A556QNE2</accession>
<sequence>MKASPTALLEKVPAHLIAQALHHPPSAPKVLPLLKRHLMDIDTSIHQIAELIRWDPGISARVLQAANSVVFSRGERCNSVELAVNRIGFEHIYEMVANAVAEQVLVRPLLAYGIEADDFWRRSVACGLAAERLAEVCDEDRNVAYTLGLLGNVGMVAIDHWVQTHQPTLGLFGRGFPRECSESERMLLGCTQAEVGAHVLRGWEFPPEMSEPLRWQYAPLEGLAYRKLGSLLHAAKWLSAHVCAEPGVRVPLPEDRLLAPLKMKATALAGHAFVVSSRLEDVQRRLDGDAPLEAA</sequence>